<feature type="transmembrane region" description="Helical" evidence="11">
    <location>
        <begin position="162"/>
        <end position="184"/>
    </location>
</feature>
<comment type="subcellular location">
    <subcellularLocation>
        <location evidence="11 12">Cell membrane</location>
        <topology evidence="11 12">Multi-pass membrane protein</topology>
    </subcellularLocation>
    <subcellularLocation>
        <location evidence="1">Membrane</location>
        <topology evidence="1">Multi-pass membrane protein</topology>
    </subcellularLocation>
</comment>
<evidence type="ECO:0000313" key="13">
    <source>
        <dbReference type="EMBL" id="SEI79857.1"/>
    </source>
</evidence>
<feature type="transmembrane region" description="Helical" evidence="11">
    <location>
        <begin position="75"/>
        <end position="94"/>
    </location>
</feature>
<name>A0A1H6TRL3_9FIRM</name>
<proteinExistence type="inferred from homology"/>
<keyword evidence="9 11" id="KW-0472">Membrane</keyword>
<keyword evidence="4 11" id="KW-0138">CF(0)</keyword>
<dbReference type="InterPro" id="IPR045082">
    <property type="entry name" value="ATP_syn_F0_a_bact/chloroplast"/>
</dbReference>
<evidence type="ECO:0000256" key="9">
    <source>
        <dbReference type="ARBA" id="ARBA00023136"/>
    </source>
</evidence>
<evidence type="ECO:0000313" key="14">
    <source>
        <dbReference type="Proteomes" id="UP000199662"/>
    </source>
</evidence>
<protein>
    <recommendedName>
        <fullName evidence="11 12">ATP synthase subunit a</fullName>
    </recommendedName>
    <alternativeName>
        <fullName evidence="11">ATP synthase F0 sector subunit a</fullName>
    </alternativeName>
    <alternativeName>
        <fullName evidence="11">F-ATPase subunit 6</fullName>
    </alternativeName>
</protein>
<evidence type="ECO:0000256" key="10">
    <source>
        <dbReference type="ARBA" id="ARBA00023310"/>
    </source>
</evidence>
<keyword evidence="7 11" id="KW-1133">Transmembrane helix</keyword>
<feature type="transmembrane region" description="Helical" evidence="11">
    <location>
        <begin position="190"/>
        <end position="215"/>
    </location>
</feature>
<organism evidence="13 14">
    <name type="scientific">Propionispira arboris</name>
    <dbReference type="NCBI Taxonomy" id="84035"/>
    <lineage>
        <taxon>Bacteria</taxon>
        <taxon>Bacillati</taxon>
        <taxon>Bacillota</taxon>
        <taxon>Negativicutes</taxon>
        <taxon>Selenomonadales</taxon>
        <taxon>Selenomonadaceae</taxon>
        <taxon>Propionispira</taxon>
    </lineage>
</organism>
<evidence type="ECO:0000256" key="12">
    <source>
        <dbReference type="RuleBase" id="RU000483"/>
    </source>
</evidence>
<evidence type="ECO:0000256" key="2">
    <source>
        <dbReference type="ARBA" id="ARBA00006810"/>
    </source>
</evidence>
<keyword evidence="10 11" id="KW-0066">ATP synthesis</keyword>
<dbReference type="GO" id="GO:0045259">
    <property type="term" value="C:proton-transporting ATP synthase complex"/>
    <property type="evidence" value="ECO:0007669"/>
    <property type="project" value="UniProtKB-KW"/>
</dbReference>
<dbReference type="GO" id="GO:0046933">
    <property type="term" value="F:proton-transporting ATP synthase activity, rotational mechanism"/>
    <property type="evidence" value="ECO:0007669"/>
    <property type="project" value="UniProtKB-UniRule"/>
</dbReference>
<sequence>MHEIGVRHVAQIAGFSFNMDTLYMTWLAMAIVILIAILATRSLHVIPKGWQNVLEIIITGLQSQINATMGERGKLVAPLLISLFMFILTSNWLGMIPTLSSPTSDLNTTLGLALMIVCMVHVLGLYFKGFSYIKHFFQPFAPFVIINLIEELAKPITLAFRLFGNILAGEILIIILLMLVPIWMPIPSVVWLAFSLFVGGVQAFIFTMLSMAYLASAVKQDNH</sequence>
<dbReference type="InterPro" id="IPR000568">
    <property type="entry name" value="ATP_synth_F0_asu"/>
</dbReference>
<keyword evidence="8 11" id="KW-0406">Ion transport</keyword>
<evidence type="ECO:0000256" key="7">
    <source>
        <dbReference type="ARBA" id="ARBA00022989"/>
    </source>
</evidence>
<dbReference type="AlphaFoldDB" id="A0A1H6TRL3"/>
<comment type="function">
    <text evidence="11 12">Key component of the proton channel; it plays a direct role in the translocation of protons across the membrane.</text>
</comment>
<dbReference type="STRING" id="84035.SAMN05660742_10182"/>
<feature type="transmembrane region" description="Helical" evidence="11">
    <location>
        <begin position="23"/>
        <end position="40"/>
    </location>
</feature>
<keyword evidence="3 11" id="KW-0813">Transport</keyword>
<evidence type="ECO:0000256" key="5">
    <source>
        <dbReference type="ARBA" id="ARBA00022692"/>
    </source>
</evidence>
<dbReference type="Proteomes" id="UP000199662">
    <property type="component" value="Unassembled WGS sequence"/>
</dbReference>
<evidence type="ECO:0000256" key="11">
    <source>
        <dbReference type="HAMAP-Rule" id="MF_01393"/>
    </source>
</evidence>
<evidence type="ECO:0000256" key="8">
    <source>
        <dbReference type="ARBA" id="ARBA00023065"/>
    </source>
</evidence>
<evidence type="ECO:0000256" key="1">
    <source>
        <dbReference type="ARBA" id="ARBA00004141"/>
    </source>
</evidence>
<dbReference type="PANTHER" id="PTHR42823">
    <property type="entry name" value="ATP SYNTHASE SUBUNIT A, CHLOROPLASTIC"/>
    <property type="match status" value="1"/>
</dbReference>
<keyword evidence="5 11" id="KW-0812">Transmembrane</keyword>
<dbReference type="NCBIfam" id="TIGR01131">
    <property type="entry name" value="ATP_synt_6_or_A"/>
    <property type="match status" value="1"/>
</dbReference>
<accession>A0A1H6TRL3</accession>
<dbReference type="InterPro" id="IPR035908">
    <property type="entry name" value="F0_ATP_A_sf"/>
</dbReference>
<keyword evidence="6 11" id="KW-0375">Hydrogen ion transport</keyword>
<reference evidence="13 14" key="1">
    <citation type="submission" date="2016-10" db="EMBL/GenBank/DDBJ databases">
        <authorList>
            <person name="de Groot N.N."/>
        </authorList>
    </citation>
    <scope>NUCLEOTIDE SEQUENCE [LARGE SCALE GENOMIC DNA]</scope>
    <source>
        <strain evidence="13 14">DSM 2179</strain>
    </source>
</reference>
<dbReference type="Gene3D" id="1.20.120.220">
    <property type="entry name" value="ATP synthase, F0 complex, subunit A"/>
    <property type="match status" value="1"/>
</dbReference>
<evidence type="ECO:0000256" key="6">
    <source>
        <dbReference type="ARBA" id="ARBA00022781"/>
    </source>
</evidence>
<dbReference type="SUPFAM" id="SSF81336">
    <property type="entry name" value="F1F0 ATP synthase subunit A"/>
    <property type="match status" value="1"/>
</dbReference>
<comment type="similarity">
    <text evidence="2 11 12">Belongs to the ATPase A chain family.</text>
</comment>
<keyword evidence="14" id="KW-1185">Reference proteome</keyword>
<evidence type="ECO:0000256" key="3">
    <source>
        <dbReference type="ARBA" id="ARBA00022448"/>
    </source>
</evidence>
<dbReference type="RefSeq" id="WP_091828322.1">
    <property type="nucleotide sequence ID" value="NZ_FNZK01000001.1"/>
</dbReference>
<gene>
    <name evidence="11" type="primary">atpB</name>
    <name evidence="13" type="ORF">SAMN05660742_10182</name>
</gene>
<dbReference type="EMBL" id="FNZK01000001">
    <property type="protein sequence ID" value="SEI79857.1"/>
    <property type="molecule type" value="Genomic_DNA"/>
</dbReference>
<dbReference type="PANTHER" id="PTHR42823:SF3">
    <property type="entry name" value="ATP SYNTHASE SUBUNIT A, CHLOROPLASTIC"/>
    <property type="match status" value="1"/>
</dbReference>
<dbReference type="GO" id="GO:0042777">
    <property type="term" value="P:proton motive force-driven plasma membrane ATP synthesis"/>
    <property type="evidence" value="ECO:0007669"/>
    <property type="project" value="TreeGrafter"/>
</dbReference>
<feature type="transmembrane region" description="Helical" evidence="11">
    <location>
        <begin position="106"/>
        <end position="127"/>
    </location>
</feature>
<dbReference type="InterPro" id="IPR023011">
    <property type="entry name" value="ATP_synth_F0_asu_AS"/>
</dbReference>
<dbReference type="PROSITE" id="PS00449">
    <property type="entry name" value="ATPASE_A"/>
    <property type="match status" value="1"/>
</dbReference>
<dbReference type="CDD" id="cd00310">
    <property type="entry name" value="ATP-synt_Fo_a_6"/>
    <property type="match status" value="1"/>
</dbReference>
<dbReference type="Pfam" id="PF00119">
    <property type="entry name" value="ATP-synt_A"/>
    <property type="match status" value="1"/>
</dbReference>
<keyword evidence="11" id="KW-1003">Cell membrane</keyword>
<dbReference type="GO" id="GO:0005886">
    <property type="term" value="C:plasma membrane"/>
    <property type="evidence" value="ECO:0007669"/>
    <property type="project" value="UniProtKB-SubCell"/>
</dbReference>
<evidence type="ECO:0000256" key="4">
    <source>
        <dbReference type="ARBA" id="ARBA00022547"/>
    </source>
</evidence>
<dbReference type="PRINTS" id="PR00123">
    <property type="entry name" value="ATPASEA"/>
</dbReference>
<dbReference type="HAMAP" id="MF_01393">
    <property type="entry name" value="ATP_synth_a_bact"/>
    <property type="match status" value="1"/>
</dbReference>